<dbReference type="Proteomes" id="UP000265520">
    <property type="component" value="Unassembled WGS sequence"/>
</dbReference>
<protein>
    <submittedName>
        <fullName evidence="1">Uncharacterized protein</fullName>
    </submittedName>
</protein>
<evidence type="ECO:0000313" key="2">
    <source>
        <dbReference type="Proteomes" id="UP000265520"/>
    </source>
</evidence>
<dbReference type="EMBL" id="LXQA010671482">
    <property type="protein sequence ID" value="MCI65206.1"/>
    <property type="molecule type" value="Genomic_DNA"/>
</dbReference>
<name>A0A392TYM5_9FABA</name>
<dbReference type="AlphaFoldDB" id="A0A392TYM5"/>
<keyword evidence="2" id="KW-1185">Reference proteome</keyword>
<evidence type="ECO:0000313" key="1">
    <source>
        <dbReference type="EMBL" id="MCI65206.1"/>
    </source>
</evidence>
<comment type="caution">
    <text evidence="1">The sequence shown here is derived from an EMBL/GenBank/DDBJ whole genome shotgun (WGS) entry which is preliminary data.</text>
</comment>
<organism evidence="1 2">
    <name type="scientific">Trifolium medium</name>
    <dbReference type="NCBI Taxonomy" id="97028"/>
    <lineage>
        <taxon>Eukaryota</taxon>
        <taxon>Viridiplantae</taxon>
        <taxon>Streptophyta</taxon>
        <taxon>Embryophyta</taxon>
        <taxon>Tracheophyta</taxon>
        <taxon>Spermatophyta</taxon>
        <taxon>Magnoliopsida</taxon>
        <taxon>eudicotyledons</taxon>
        <taxon>Gunneridae</taxon>
        <taxon>Pentapetalae</taxon>
        <taxon>rosids</taxon>
        <taxon>fabids</taxon>
        <taxon>Fabales</taxon>
        <taxon>Fabaceae</taxon>
        <taxon>Papilionoideae</taxon>
        <taxon>50 kb inversion clade</taxon>
        <taxon>NPAAA clade</taxon>
        <taxon>Hologalegina</taxon>
        <taxon>IRL clade</taxon>
        <taxon>Trifolieae</taxon>
        <taxon>Trifolium</taxon>
    </lineage>
</organism>
<reference evidence="1 2" key="1">
    <citation type="journal article" date="2018" name="Front. Plant Sci.">
        <title>Red Clover (Trifolium pratense) and Zigzag Clover (T. medium) - A Picture of Genomic Similarities and Differences.</title>
        <authorList>
            <person name="Dluhosova J."/>
            <person name="Istvanek J."/>
            <person name="Nedelnik J."/>
            <person name="Repkova J."/>
        </authorList>
    </citation>
    <scope>NUCLEOTIDE SEQUENCE [LARGE SCALE GENOMIC DNA]</scope>
    <source>
        <strain evidence="2">cv. 10/8</strain>
        <tissue evidence="1">Leaf</tissue>
    </source>
</reference>
<proteinExistence type="predicted"/>
<accession>A0A392TYM5</accession>
<sequence length="37" mass="4008">MMVLDLGGGDNGAGDEAERSFWKALSNLDFYSALKTQ</sequence>
<feature type="non-terminal residue" evidence="1">
    <location>
        <position position="37"/>
    </location>
</feature>